<comment type="caution">
    <text evidence="1">The sequence shown here is derived from an EMBL/GenBank/DDBJ whole genome shotgun (WGS) entry which is preliminary data.</text>
</comment>
<protein>
    <submittedName>
        <fullName evidence="1">Uncharacterized protein</fullName>
    </submittedName>
</protein>
<accession>A0ACC0H2W2</accession>
<evidence type="ECO:0000313" key="1">
    <source>
        <dbReference type="EMBL" id="KAI8007460.1"/>
    </source>
</evidence>
<dbReference type="EMBL" id="CM045764">
    <property type="protein sequence ID" value="KAI8007460.1"/>
    <property type="molecule type" value="Genomic_DNA"/>
</dbReference>
<name>A0ACC0H2W2_9ERIC</name>
<proteinExistence type="predicted"/>
<reference evidence="1 2" key="1">
    <citation type="journal article" date="2022" name="Plant J.">
        <title>Chromosome-level genome of Camellia lanceoleosa provides a valuable resource for understanding genome evolution and self-incompatibility.</title>
        <authorList>
            <person name="Gong W."/>
            <person name="Xiao S."/>
            <person name="Wang L."/>
            <person name="Liao Z."/>
            <person name="Chang Y."/>
            <person name="Mo W."/>
            <person name="Hu G."/>
            <person name="Li W."/>
            <person name="Zhao G."/>
            <person name="Zhu H."/>
            <person name="Hu X."/>
            <person name="Ji K."/>
            <person name="Xiang X."/>
            <person name="Song Q."/>
            <person name="Yuan D."/>
            <person name="Jin S."/>
            <person name="Zhang L."/>
        </authorList>
    </citation>
    <scope>NUCLEOTIDE SEQUENCE [LARGE SCALE GENOMIC DNA]</scope>
    <source>
        <strain evidence="1">SQ_2022a</strain>
    </source>
</reference>
<sequence>MYSVGPDRPYGILTTYVVAGGSKDAEKRWKSKKERIVLHSVGQLSFRLRSIRRVRDPLRSLLPCSFYHLQGSDSKTGIQSDPCEKARWT</sequence>
<gene>
    <name evidence="1" type="ORF">LOK49_LG07G01764</name>
</gene>
<organism evidence="1 2">
    <name type="scientific">Camellia lanceoleosa</name>
    <dbReference type="NCBI Taxonomy" id="1840588"/>
    <lineage>
        <taxon>Eukaryota</taxon>
        <taxon>Viridiplantae</taxon>
        <taxon>Streptophyta</taxon>
        <taxon>Embryophyta</taxon>
        <taxon>Tracheophyta</taxon>
        <taxon>Spermatophyta</taxon>
        <taxon>Magnoliopsida</taxon>
        <taxon>eudicotyledons</taxon>
        <taxon>Gunneridae</taxon>
        <taxon>Pentapetalae</taxon>
        <taxon>asterids</taxon>
        <taxon>Ericales</taxon>
        <taxon>Theaceae</taxon>
        <taxon>Camellia</taxon>
    </lineage>
</organism>
<keyword evidence="2" id="KW-1185">Reference proteome</keyword>
<dbReference type="Proteomes" id="UP001060215">
    <property type="component" value="Chromosome 7"/>
</dbReference>
<evidence type="ECO:0000313" key="2">
    <source>
        <dbReference type="Proteomes" id="UP001060215"/>
    </source>
</evidence>